<evidence type="ECO:0000313" key="2">
    <source>
        <dbReference type="Proteomes" id="UP000198584"/>
    </source>
</evidence>
<accession>A0A1H4BYK8</accession>
<dbReference type="Proteomes" id="UP000198584">
    <property type="component" value="Unassembled WGS sequence"/>
</dbReference>
<dbReference type="AlphaFoldDB" id="A0A1H4BYK8"/>
<protein>
    <recommendedName>
        <fullName evidence="3">Transposase</fullName>
    </recommendedName>
</protein>
<keyword evidence="2" id="KW-1185">Reference proteome</keyword>
<dbReference type="EMBL" id="FNQR01000005">
    <property type="protein sequence ID" value="SEA53163.1"/>
    <property type="molecule type" value="Genomic_DNA"/>
</dbReference>
<evidence type="ECO:0008006" key="3">
    <source>
        <dbReference type="Google" id="ProtNLM"/>
    </source>
</evidence>
<reference evidence="1 2" key="1">
    <citation type="submission" date="2016-10" db="EMBL/GenBank/DDBJ databases">
        <authorList>
            <person name="de Groot N.N."/>
        </authorList>
    </citation>
    <scope>NUCLEOTIDE SEQUENCE [LARGE SCALE GENOMIC DNA]</scope>
    <source>
        <strain evidence="1 2">CCM7597</strain>
    </source>
</reference>
<dbReference type="RefSeq" id="WP_093044368.1">
    <property type="nucleotide sequence ID" value="NZ_FNQR01000005.1"/>
</dbReference>
<sequence length="59" mass="6958">MTDRMKVTIPHCYVWMTAGYPNRGAMFKSYLAGYVEHTHPGWYLVKIEGMKAICERRFD</sequence>
<dbReference type="STRING" id="571932.SAMN05421743_105195"/>
<name>A0A1H4BYK8_9BACI</name>
<organism evidence="1 2">
    <name type="scientific">Thalassobacillus cyri</name>
    <dbReference type="NCBI Taxonomy" id="571932"/>
    <lineage>
        <taxon>Bacteria</taxon>
        <taxon>Bacillati</taxon>
        <taxon>Bacillota</taxon>
        <taxon>Bacilli</taxon>
        <taxon>Bacillales</taxon>
        <taxon>Bacillaceae</taxon>
        <taxon>Thalassobacillus</taxon>
    </lineage>
</organism>
<evidence type="ECO:0000313" key="1">
    <source>
        <dbReference type="EMBL" id="SEA53163.1"/>
    </source>
</evidence>
<dbReference type="OrthoDB" id="2941032at2"/>
<gene>
    <name evidence="1" type="ORF">SAMN05421743_105195</name>
</gene>
<proteinExistence type="predicted"/>